<evidence type="ECO:0000256" key="6">
    <source>
        <dbReference type="ARBA" id="ARBA00023284"/>
    </source>
</evidence>
<evidence type="ECO:0000256" key="5">
    <source>
        <dbReference type="ARBA" id="ARBA00023157"/>
    </source>
</evidence>
<name>A0A450Z7B9_9GAMM</name>
<dbReference type="PANTHER" id="PTHR35272:SF3">
    <property type="entry name" value="THIOL:DISULFIDE INTERCHANGE PROTEIN DSBC"/>
    <property type="match status" value="1"/>
</dbReference>
<evidence type="ECO:0000313" key="10">
    <source>
        <dbReference type="EMBL" id="VFK44991.1"/>
    </source>
</evidence>
<sequence>MLRKYLFSVLAMSVLGSSASMAEKDFPLKPPAPVLQAAERIFAGGASSITPSPIPGLYETTSKMEILYISQDGKFAIQGDLVDLEKKENLTERRRNHARANAVDSLGEDSMIVFAPDDTRHTITVFTDVDCSYCRKLHGEVSELNSFGIAVRYLAFPRAGVPSGTYDTMVSVWCAKDRQKAMTDAKTGKAVPNKQCANPVEEHFALGAKVGIRGTPAIILEDGTLVSGYLPASRLRGIFEERARDR</sequence>
<dbReference type="PANTHER" id="PTHR35272">
    <property type="entry name" value="THIOL:DISULFIDE INTERCHANGE PROTEIN DSBC-RELATED"/>
    <property type="match status" value="1"/>
</dbReference>
<dbReference type="InterPro" id="IPR036249">
    <property type="entry name" value="Thioredoxin-like_sf"/>
</dbReference>
<comment type="similarity">
    <text evidence="2 7">Belongs to the thioredoxin family. DsbC subfamily.</text>
</comment>
<dbReference type="InterPro" id="IPR051470">
    <property type="entry name" value="Thiol:disulfide_interchange"/>
</dbReference>
<keyword evidence="6 7" id="KW-0676">Redox-active center</keyword>
<proteinExistence type="inferred from homology"/>
<feature type="signal peptide" evidence="7">
    <location>
        <begin position="1"/>
        <end position="22"/>
    </location>
</feature>
<evidence type="ECO:0000313" key="11">
    <source>
        <dbReference type="EMBL" id="VFK49632.1"/>
    </source>
</evidence>
<organism evidence="11">
    <name type="scientific">Candidatus Kentrum sp. SD</name>
    <dbReference type="NCBI Taxonomy" id="2126332"/>
    <lineage>
        <taxon>Bacteria</taxon>
        <taxon>Pseudomonadati</taxon>
        <taxon>Pseudomonadota</taxon>
        <taxon>Gammaproteobacteria</taxon>
        <taxon>Candidatus Kentrum</taxon>
    </lineage>
</organism>
<dbReference type="CDD" id="cd03020">
    <property type="entry name" value="DsbA_DsbC_DsbG"/>
    <property type="match status" value="1"/>
</dbReference>
<dbReference type="Pfam" id="PF10411">
    <property type="entry name" value="DsbC_N"/>
    <property type="match status" value="1"/>
</dbReference>
<dbReference type="InterPro" id="IPR018950">
    <property type="entry name" value="DiS-bond_isomerase_DsbC/G_N"/>
</dbReference>
<dbReference type="EMBL" id="CAADFU010000205">
    <property type="protein sequence ID" value="VFK49632.1"/>
    <property type="molecule type" value="Genomic_DNA"/>
</dbReference>
<feature type="domain" description="Disulphide bond isomerase DsbC/G N-terminal" evidence="8">
    <location>
        <begin position="46"/>
        <end position="92"/>
    </location>
</feature>
<dbReference type="Pfam" id="PF13098">
    <property type="entry name" value="Thioredoxin_2"/>
    <property type="match status" value="1"/>
</dbReference>
<reference evidence="11" key="1">
    <citation type="submission" date="2019-02" db="EMBL/GenBank/DDBJ databases">
        <authorList>
            <person name="Gruber-Vodicka R. H."/>
            <person name="Seah K. B. B."/>
        </authorList>
    </citation>
    <scope>NUCLEOTIDE SEQUENCE</scope>
    <source>
        <strain evidence="11">BECK_S1320</strain>
        <strain evidence="10">BECK_S1321</strain>
    </source>
</reference>
<keyword evidence="4 7" id="KW-0574">Periplasm</keyword>
<evidence type="ECO:0000259" key="9">
    <source>
        <dbReference type="Pfam" id="PF13098"/>
    </source>
</evidence>
<evidence type="ECO:0000256" key="7">
    <source>
        <dbReference type="RuleBase" id="RU364038"/>
    </source>
</evidence>
<evidence type="ECO:0000256" key="1">
    <source>
        <dbReference type="ARBA" id="ARBA00004418"/>
    </source>
</evidence>
<evidence type="ECO:0000259" key="8">
    <source>
        <dbReference type="Pfam" id="PF10411"/>
    </source>
</evidence>
<dbReference type="InterPro" id="IPR012336">
    <property type="entry name" value="Thioredoxin-like_fold"/>
</dbReference>
<dbReference type="GO" id="GO:0042597">
    <property type="term" value="C:periplasmic space"/>
    <property type="evidence" value="ECO:0007669"/>
    <property type="project" value="UniProtKB-SubCell"/>
</dbReference>
<comment type="function">
    <text evidence="7">Required for disulfide bond formation in some periplasmic proteins. Acts by transferring its disulfide bond to other proteins and is reduced in the process.</text>
</comment>
<keyword evidence="3 7" id="KW-0732">Signal</keyword>
<evidence type="ECO:0000256" key="3">
    <source>
        <dbReference type="ARBA" id="ARBA00022729"/>
    </source>
</evidence>
<feature type="chain" id="PRO_5034140299" description="Thiol:disulfide interchange protein" evidence="7">
    <location>
        <begin position="23"/>
        <end position="246"/>
    </location>
</feature>
<evidence type="ECO:0000256" key="2">
    <source>
        <dbReference type="ARBA" id="ARBA00009813"/>
    </source>
</evidence>
<dbReference type="Gene3D" id="3.10.450.70">
    <property type="entry name" value="Disulphide bond isomerase, DsbC/G, N-terminal"/>
    <property type="match status" value="1"/>
</dbReference>
<gene>
    <name evidence="11" type="ORF">BECKSD772E_GA0070983_12055</name>
    <name evidence="10" type="ORF">BECKSD772F_GA0070984_12045</name>
</gene>
<dbReference type="SUPFAM" id="SSF54423">
    <property type="entry name" value="DsbC/DsbG N-terminal domain-like"/>
    <property type="match status" value="1"/>
</dbReference>
<dbReference type="SUPFAM" id="SSF52833">
    <property type="entry name" value="Thioredoxin-like"/>
    <property type="match status" value="1"/>
</dbReference>
<feature type="domain" description="Thioredoxin-like fold" evidence="9">
    <location>
        <begin position="119"/>
        <end position="236"/>
    </location>
</feature>
<dbReference type="InterPro" id="IPR033954">
    <property type="entry name" value="DiS-bond_Isoase_DsbC/G"/>
</dbReference>
<evidence type="ECO:0000256" key="4">
    <source>
        <dbReference type="ARBA" id="ARBA00022764"/>
    </source>
</evidence>
<accession>A0A450Z7B9</accession>
<protein>
    <recommendedName>
        <fullName evidence="7">Thiol:disulfide interchange protein</fullName>
    </recommendedName>
</protein>
<dbReference type="InterPro" id="IPR009094">
    <property type="entry name" value="DiS-bond_isomerase_DsbC/G_N_sf"/>
</dbReference>
<dbReference type="Gene3D" id="3.40.30.10">
    <property type="entry name" value="Glutaredoxin"/>
    <property type="match status" value="1"/>
</dbReference>
<dbReference type="AlphaFoldDB" id="A0A450Z7B9"/>
<dbReference type="EMBL" id="CAADFR010000204">
    <property type="protein sequence ID" value="VFK44991.1"/>
    <property type="molecule type" value="Genomic_DNA"/>
</dbReference>
<comment type="subcellular location">
    <subcellularLocation>
        <location evidence="1 7">Periplasm</location>
    </subcellularLocation>
</comment>
<keyword evidence="5" id="KW-1015">Disulfide bond</keyword>